<accession>A0ABX2E5B3</accession>
<keyword evidence="2" id="KW-1185">Reference proteome</keyword>
<dbReference type="RefSeq" id="WP_173301125.1">
    <property type="nucleotide sequence ID" value="NZ_JABRWQ010000004.1"/>
</dbReference>
<proteinExistence type="predicted"/>
<gene>
    <name evidence="1" type="ORF">HNV10_09555</name>
</gene>
<protein>
    <recommendedName>
        <fullName evidence="3">Transmembrane protein</fullName>
    </recommendedName>
</protein>
<evidence type="ECO:0008006" key="3">
    <source>
        <dbReference type="Google" id="ProtNLM"/>
    </source>
</evidence>
<evidence type="ECO:0000313" key="1">
    <source>
        <dbReference type="EMBL" id="NRD23484.1"/>
    </source>
</evidence>
<comment type="caution">
    <text evidence="1">The sequence shown here is derived from an EMBL/GenBank/DDBJ whole genome shotgun (WGS) entry which is preliminary data.</text>
</comment>
<dbReference type="Proteomes" id="UP000805085">
    <property type="component" value="Unassembled WGS sequence"/>
</dbReference>
<sequence>MNLKTAIALTFKVLAITLVLAVLLPTAVKFNHVFSHHTHKVCKNDNSTDTHFHVSDFDCDFYKFKLSNNLFLVINSYEITTKKLASFQPSSYYISSNNYQQQTRFVRGPPTLS</sequence>
<reference evidence="1 2" key="1">
    <citation type="journal article" date="2015" name="Int. J. Syst. Evol. Microbiol.">
        <title>Winogradskyella litoriviva sp. nov., isolated from coastal seawater.</title>
        <authorList>
            <person name="Nedashkovskaya O.I."/>
            <person name="Kukhlevskiy A.D."/>
            <person name="Zhukova N.V."/>
            <person name="Kim S.J."/>
            <person name="Rhee S.K."/>
            <person name="Mikhailov V.V."/>
        </authorList>
    </citation>
    <scope>NUCLEOTIDE SEQUENCE [LARGE SCALE GENOMIC DNA]</scope>
    <source>
        <strain evidence="1 2">KMM6491</strain>
    </source>
</reference>
<organism evidence="1 2">
    <name type="scientific">Winogradskyella litoriviva</name>
    <dbReference type="NCBI Taxonomy" id="1220182"/>
    <lineage>
        <taxon>Bacteria</taxon>
        <taxon>Pseudomonadati</taxon>
        <taxon>Bacteroidota</taxon>
        <taxon>Flavobacteriia</taxon>
        <taxon>Flavobacteriales</taxon>
        <taxon>Flavobacteriaceae</taxon>
        <taxon>Winogradskyella</taxon>
    </lineage>
</organism>
<name>A0ABX2E5B3_9FLAO</name>
<dbReference type="EMBL" id="JABRWQ010000004">
    <property type="protein sequence ID" value="NRD23484.1"/>
    <property type="molecule type" value="Genomic_DNA"/>
</dbReference>
<evidence type="ECO:0000313" key="2">
    <source>
        <dbReference type="Proteomes" id="UP000805085"/>
    </source>
</evidence>